<comment type="caution">
    <text evidence="11">The sequence shown here is derived from an EMBL/GenBank/DDBJ whole genome shotgun (WGS) entry which is preliminary data.</text>
</comment>
<dbReference type="AlphaFoldDB" id="A0AAQ4EC55"/>
<evidence type="ECO:0008006" key="13">
    <source>
        <dbReference type="Google" id="ProtNLM"/>
    </source>
</evidence>
<dbReference type="InterPro" id="IPR002401">
    <property type="entry name" value="Cyt_P450_E_grp-I"/>
</dbReference>
<dbReference type="SUPFAM" id="SSF48264">
    <property type="entry name" value="Cytochrome P450"/>
    <property type="match status" value="1"/>
</dbReference>
<dbReference type="EMBL" id="JARKHS020018410">
    <property type="protein sequence ID" value="KAK8772357.1"/>
    <property type="molecule type" value="Genomic_DNA"/>
</dbReference>
<keyword evidence="7 10" id="KW-0503">Monooxygenase</keyword>
<keyword evidence="10" id="KW-0560">Oxidoreductase</keyword>
<evidence type="ECO:0000256" key="8">
    <source>
        <dbReference type="ARBA" id="ARBA00023136"/>
    </source>
</evidence>
<dbReference type="GO" id="GO:0005789">
    <property type="term" value="C:endoplasmic reticulum membrane"/>
    <property type="evidence" value="ECO:0007669"/>
    <property type="project" value="UniProtKB-SubCell"/>
</dbReference>
<feature type="binding site" description="axial binding residue" evidence="9">
    <location>
        <position position="240"/>
    </location>
    <ligand>
        <name>heme</name>
        <dbReference type="ChEBI" id="CHEBI:30413"/>
    </ligand>
    <ligandPart>
        <name>Fe</name>
        <dbReference type="ChEBI" id="CHEBI:18248"/>
    </ligandPart>
</feature>
<proteinExistence type="inferred from homology"/>
<dbReference type="PRINTS" id="PR00385">
    <property type="entry name" value="P450"/>
</dbReference>
<comment type="cofactor">
    <cofactor evidence="1 9">
        <name>heme</name>
        <dbReference type="ChEBI" id="CHEBI:30413"/>
    </cofactor>
</comment>
<sequence>MSSGLAPSPTVVEFQFLDSHLTEFNNYLYFNFLGALPQVIAERKQELRNELDSGVISLEDDSSEGGRKKARPFMDLLLLEHFKNNITEEGIREEVDTFMFEGHDTTAMGISWALFLIGHHPREQQLIHEELDLIFGEDRERHVTSEDLKQMKYLECALKECQRIYPSVPLITRACMEPFTVGGTTLPKGSIINVETYFLHRDPEVFPKPEEFHPERFFPENAKGRHPYAYIPFSAGPRNCIGQRFALAEEKIVVANILRRFRVQSLDQRDQVALVSEMVLRPRTGLRIKFTPRDAAAEAELQDVSGNCS</sequence>
<comment type="similarity">
    <text evidence="3 10">Belongs to the cytochrome P450 family.</text>
</comment>
<evidence type="ECO:0000256" key="9">
    <source>
        <dbReference type="PIRSR" id="PIRSR602401-1"/>
    </source>
</evidence>
<dbReference type="GO" id="GO:0005506">
    <property type="term" value="F:iron ion binding"/>
    <property type="evidence" value="ECO:0007669"/>
    <property type="project" value="InterPro"/>
</dbReference>
<evidence type="ECO:0000313" key="12">
    <source>
        <dbReference type="Proteomes" id="UP001321473"/>
    </source>
</evidence>
<dbReference type="PRINTS" id="PR00463">
    <property type="entry name" value="EP450I"/>
</dbReference>
<evidence type="ECO:0000256" key="5">
    <source>
        <dbReference type="ARBA" id="ARBA00022824"/>
    </source>
</evidence>
<comment type="subcellular location">
    <subcellularLocation>
        <location evidence="2">Endoplasmic reticulum membrane</location>
    </subcellularLocation>
</comment>
<keyword evidence="9 10" id="KW-0479">Metal-binding</keyword>
<keyword evidence="4 9" id="KW-0349">Heme</keyword>
<keyword evidence="5" id="KW-0256">Endoplasmic reticulum</keyword>
<accession>A0AAQ4EC55</accession>
<evidence type="ECO:0000256" key="1">
    <source>
        <dbReference type="ARBA" id="ARBA00001971"/>
    </source>
</evidence>
<dbReference type="PANTHER" id="PTHR24291:SF189">
    <property type="entry name" value="CYTOCHROME P450 4C3-RELATED"/>
    <property type="match status" value="1"/>
</dbReference>
<keyword evidence="12" id="KW-1185">Reference proteome</keyword>
<evidence type="ECO:0000256" key="4">
    <source>
        <dbReference type="ARBA" id="ARBA00022617"/>
    </source>
</evidence>
<evidence type="ECO:0000256" key="6">
    <source>
        <dbReference type="ARBA" id="ARBA00023004"/>
    </source>
</evidence>
<dbReference type="PROSITE" id="PS00086">
    <property type="entry name" value="CYTOCHROME_P450"/>
    <property type="match status" value="1"/>
</dbReference>
<dbReference type="Proteomes" id="UP001321473">
    <property type="component" value="Unassembled WGS sequence"/>
</dbReference>
<dbReference type="GO" id="GO:0016705">
    <property type="term" value="F:oxidoreductase activity, acting on paired donors, with incorporation or reduction of molecular oxygen"/>
    <property type="evidence" value="ECO:0007669"/>
    <property type="project" value="InterPro"/>
</dbReference>
<dbReference type="GO" id="GO:0004497">
    <property type="term" value="F:monooxygenase activity"/>
    <property type="evidence" value="ECO:0007669"/>
    <property type="project" value="UniProtKB-KW"/>
</dbReference>
<dbReference type="GO" id="GO:0020037">
    <property type="term" value="F:heme binding"/>
    <property type="evidence" value="ECO:0007669"/>
    <property type="project" value="InterPro"/>
</dbReference>
<gene>
    <name evidence="11" type="ORF">V5799_024400</name>
</gene>
<name>A0AAQ4EC55_AMBAM</name>
<evidence type="ECO:0000256" key="2">
    <source>
        <dbReference type="ARBA" id="ARBA00004586"/>
    </source>
</evidence>
<keyword evidence="8" id="KW-0472">Membrane</keyword>
<dbReference type="PANTHER" id="PTHR24291">
    <property type="entry name" value="CYTOCHROME P450 FAMILY 4"/>
    <property type="match status" value="1"/>
</dbReference>
<evidence type="ECO:0000256" key="7">
    <source>
        <dbReference type="ARBA" id="ARBA00023033"/>
    </source>
</evidence>
<protein>
    <recommendedName>
        <fullName evidence="13">Cytochrome p450 4w1</fullName>
    </recommendedName>
</protein>
<dbReference type="InterPro" id="IPR001128">
    <property type="entry name" value="Cyt_P450"/>
</dbReference>
<keyword evidence="6 9" id="KW-0408">Iron</keyword>
<evidence type="ECO:0000256" key="3">
    <source>
        <dbReference type="ARBA" id="ARBA00010617"/>
    </source>
</evidence>
<dbReference type="Pfam" id="PF00067">
    <property type="entry name" value="p450"/>
    <property type="match status" value="1"/>
</dbReference>
<evidence type="ECO:0000313" key="11">
    <source>
        <dbReference type="EMBL" id="KAK8772357.1"/>
    </source>
</evidence>
<organism evidence="11 12">
    <name type="scientific">Amblyomma americanum</name>
    <name type="common">Lone star tick</name>
    <dbReference type="NCBI Taxonomy" id="6943"/>
    <lineage>
        <taxon>Eukaryota</taxon>
        <taxon>Metazoa</taxon>
        <taxon>Ecdysozoa</taxon>
        <taxon>Arthropoda</taxon>
        <taxon>Chelicerata</taxon>
        <taxon>Arachnida</taxon>
        <taxon>Acari</taxon>
        <taxon>Parasitiformes</taxon>
        <taxon>Ixodida</taxon>
        <taxon>Ixodoidea</taxon>
        <taxon>Ixodidae</taxon>
        <taxon>Amblyomminae</taxon>
        <taxon>Amblyomma</taxon>
    </lineage>
</organism>
<dbReference type="InterPro" id="IPR017972">
    <property type="entry name" value="Cyt_P450_CS"/>
</dbReference>
<dbReference type="Gene3D" id="1.10.630.10">
    <property type="entry name" value="Cytochrome P450"/>
    <property type="match status" value="1"/>
</dbReference>
<dbReference type="InterPro" id="IPR050196">
    <property type="entry name" value="Cytochrome_P450_Monoox"/>
</dbReference>
<evidence type="ECO:0000256" key="10">
    <source>
        <dbReference type="RuleBase" id="RU000461"/>
    </source>
</evidence>
<dbReference type="InterPro" id="IPR036396">
    <property type="entry name" value="Cyt_P450_sf"/>
</dbReference>
<reference evidence="11 12" key="1">
    <citation type="journal article" date="2023" name="Arcadia Sci">
        <title>De novo assembly of a long-read Amblyomma americanum tick genome.</title>
        <authorList>
            <person name="Chou S."/>
            <person name="Poskanzer K.E."/>
            <person name="Rollins M."/>
            <person name="Thuy-Boun P.S."/>
        </authorList>
    </citation>
    <scope>NUCLEOTIDE SEQUENCE [LARGE SCALE GENOMIC DNA]</scope>
    <source>
        <strain evidence="11">F_SG_1</strain>
        <tissue evidence="11">Salivary glands</tissue>
    </source>
</reference>